<evidence type="ECO:0000313" key="10">
    <source>
        <dbReference type="Proteomes" id="UP000286501"/>
    </source>
</evidence>
<dbReference type="InterPro" id="IPR030192">
    <property type="entry name" value="YbdG"/>
</dbReference>
<evidence type="ECO:0000313" key="9">
    <source>
        <dbReference type="Proteomes" id="UP000283872"/>
    </source>
</evidence>
<evidence type="ECO:0000256" key="3">
    <source>
        <dbReference type="ARBA" id="ARBA00022989"/>
    </source>
</evidence>
<dbReference type="InterPro" id="IPR010920">
    <property type="entry name" value="LSM_dom_sf"/>
</dbReference>
<comment type="caution">
    <text evidence="7">The sequence shown here is derived from an EMBL/GenBank/DDBJ whole genome shotgun (WGS) entry which is preliminary data.</text>
</comment>
<feature type="transmembrane region" description="Helical" evidence="5">
    <location>
        <begin position="24"/>
        <end position="45"/>
    </location>
</feature>
<dbReference type="Pfam" id="PF00924">
    <property type="entry name" value="MS_channel_2nd"/>
    <property type="match status" value="1"/>
</dbReference>
<dbReference type="PANTHER" id="PTHR30414">
    <property type="entry name" value="MINICONDUCTANCE MECHANOSENSITIVE CHANNEL YBDG"/>
    <property type="match status" value="1"/>
</dbReference>
<evidence type="ECO:0000313" key="8">
    <source>
        <dbReference type="EMBL" id="RHG65236.1"/>
    </source>
</evidence>
<proteinExistence type="predicted"/>
<reference evidence="9 10" key="1">
    <citation type="submission" date="2018-08" db="EMBL/GenBank/DDBJ databases">
        <title>A genome reference for cultivated species of the human gut microbiota.</title>
        <authorList>
            <person name="Zou Y."/>
            <person name="Xue W."/>
            <person name="Luo G."/>
        </authorList>
    </citation>
    <scope>NUCLEOTIDE SEQUENCE [LARGE SCALE GENOMIC DNA]</scope>
    <source>
        <strain evidence="7 9">AF24-12</strain>
        <strain evidence="8 10">AM22-1</strain>
    </source>
</reference>
<dbReference type="Proteomes" id="UP000283872">
    <property type="component" value="Unassembled WGS sequence"/>
</dbReference>
<name>A0A3R6DSJ8_9BACT</name>
<evidence type="ECO:0000256" key="2">
    <source>
        <dbReference type="ARBA" id="ARBA00022692"/>
    </source>
</evidence>
<keyword evidence="4 5" id="KW-0472">Membrane</keyword>
<dbReference type="AlphaFoldDB" id="A0A3R6DSJ8"/>
<dbReference type="PANTHER" id="PTHR30414:SF0">
    <property type="entry name" value="MINICONDUCTANCE MECHANOSENSITIVE CHANNEL YBDG"/>
    <property type="match status" value="1"/>
</dbReference>
<organism evidence="7 9">
    <name type="scientific">Segatella copri</name>
    <dbReference type="NCBI Taxonomy" id="165179"/>
    <lineage>
        <taxon>Bacteria</taxon>
        <taxon>Pseudomonadati</taxon>
        <taxon>Bacteroidota</taxon>
        <taxon>Bacteroidia</taxon>
        <taxon>Bacteroidales</taxon>
        <taxon>Prevotellaceae</taxon>
        <taxon>Segatella</taxon>
    </lineage>
</organism>
<feature type="transmembrane region" description="Helical" evidence="5">
    <location>
        <begin position="175"/>
        <end position="201"/>
    </location>
</feature>
<dbReference type="SUPFAM" id="SSF50182">
    <property type="entry name" value="Sm-like ribonucleoproteins"/>
    <property type="match status" value="1"/>
</dbReference>
<evidence type="ECO:0000256" key="5">
    <source>
        <dbReference type="SAM" id="Phobius"/>
    </source>
</evidence>
<dbReference type="InterPro" id="IPR006685">
    <property type="entry name" value="MscS_channel_2nd"/>
</dbReference>
<dbReference type="GO" id="GO:0005886">
    <property type="term" value="C:plasma membrane"/>
    <property type="evidence" value="ECO:0007669"/>
    <property type="project" value="TreeGrafter"/>
</dbReference>
<evidence type="ECO:0000259" key="6">
    <source>
        <dbReference type="Pfam" id="PF00924"/>
    </source>
</evidence>
<dbReference type="Proteomes" id="UP000286501">
    <property type="component" value="Unassembled WGS sequence"/>
</dbReference>
<evidence type="ECO:0000313" key="7">
    <source>
        <dbReference type="EMBL" id="RGS19538.1"/>
    </source>
</evidence>
<comment type="subcellular location">
    <subcellularLocation>
        <location evidence="1">Membrane</location>
    </subcellularLocation>
</comment>
<feature type="transmembrane region" description="Helical" evidence="5">
    <location>
        <begin position="73"/>
        <end position="95"/>
    </location>
</feature>
<evidence type="ECO:0000256" key="4">
    <source>
        <dbReference type="ARBA" id="ARBA00023136"/>
    </source>
</evidence>
<dbReference type="EMBL" id="QRVA01000002">
    <property type="protein sequence ID" value="RGS19538.1"/>
    <property type="molecule type" value="Genomic_DNA"/>
</dbReference>
<dbReference type="GO" id="GO:0071470">
    <property type="term" value="P:cellular response to osmotic stress"/>
    <property type="evidence" value="ECO:0007669"/>
    <property type="project" value="InterPro"/>
</dbReference>
<sequence>MEEIRKFVDEMITWAGVTGDFVPMLRHILLTITAILLAILSDFLCRKILVPLISKITDKTDITWDDVLLNKKVLTSACHIVPAVVIWSLMPLIYLEYPIFKEILERATGIYIVVMSVRTALVFIGSFKGLEDSQERRSSAQQYFHTFCGVLRVLMLFVAAVVVVAILLGKNPMTLFAGLGATSAVLMLVFKDTITGLVAGVRLTSNDMLHKGDWITVKSVDANGIVEDMSLTTVKVRNFDNTIVTISPITLVNGSFQNWIGMQKSGGRRVKRVVYFDFRSVRLVDETLKCTLLAKHFATEDSFKLKESLQKAIDKDIQEGKDIEDLKNPAALAPTNLQLYRKFMEKYLRQRPEVNTDLTLMVRHMEATQCGLPIEFYFFIKDKVWVNYEHILADIMEHAYALANEFGLKIYEQYPEQ</sequence>
<dbReference type="EMBL" id="QRIN01000034">
    <property type="protein sequence ID" value="RHG65236.1"/>
    <property type="molecule type" value="Genomic_DNA"/>
</dbReference>
<keyword evidence="3 5" id="KW-1133">Transmembrane helix</keyword>
<keyword evidence="2 5" id="KW-0812">Transmembrane</keyword>
<dbReference type="GO" id="GO:0008381">
    <property type="term" value="F:mechanosensitive monoatomic ion channel activity"/>
    <property type="evidence" value="ECO:0007669"/>
    <property type="project" value="InterPro"/>
</dbReference>
<gene>
    <name evidence="8" type="ORF">DW250_09105</name>
    <name evidence="7" type="ORF">DWY11_01980</name>
</gene>
<accession>A0A3R6DSJ8</accession>
<feature type="domain" description="Mechanosensitive ion channel MscS" evidence="6">
    <location>
        <begin position="192"/>
        <end position="259"/>
    </location>
</feature>
<dbReference type="RefSeq" id="WP_118085570.1">
    <property type="nucleotide sequence ID" value="NZ_QRIE01000077.1"/>
</dbReference>
<evidence type="ECO:0000256" key="1">
    <source>
        <dbReference type="ARBA" id="ARBA00004370"/>
    </source>
</evidence>
<dbReference type="InterPro" id="IPR023408">
    <property type="entry name" value="MscS_beta-dom_sf"/>
</dbReference>
<feature type="transmembrane region" description="Helical" evidence="5">
    <location>
        <begin position="107"/>
        <end position="127"/>
    </location>
</feature>
<feature type="transmembrane region" description="Helical" evidence="5">
    <location>
        <begin position="147"/>
        <end position="169"/>
    </location>
</feature>
<dbReference type="Gene3D" id="2.30.30.60">
    <property type="match status" value="1"/>
</dbReference>
<protein>
    <submittedName>
        <fullName evidence="7">Mechanosensitive ion channel protein</fullName>
    </submittedName>
</protein>